<reference evidence="11" key="1">
    <citation type="journal article" date="2017" name="bioRxiv">
        <title>Comparative analysis of the genomes of Stylophora pistillata and Acropora digitifera provides evidence for extensive differences between species of corals.</title>
        <authorList>
            <person name="Voolstra C.R."/>
            <person name="Li Y."/>
            <person name="Liew Y.J."/>
            <person name="Baumgarten S."/>
            <person name="Zoccola D."/>
            <person name="Flot J.-F."/>
            <person name="Tambutte S."/>
            <person name="Allemand D."/>
            <person name="Aranda M."/>
        </authorList>
    </citation>
    <scope>NUCLEOTIDE SEQUENCE [LARGE SCALE GENOMIC DNA]</scope>
</reference>
<keyword evidence="7" id="KW-0175">Coiled coil</keyword>
<dbReference type="GO" id="GO:0008270">
    <property type="term" value="F:zinc ion binding"/>
    <property type="evidence" value="ECO:0007669"/>
    <property type="project" value="UniProtKB-KW"/>
</dbReference>
<gene>
    <name evidence="10" type="primary">THAP11</name>
    <name evidence="10" type="ORF">AWC38_SpisGene15959</name>
</gene>
<protein>
    <submittedName>
        <fullName evidence="10">THAP domain-containing protein 11</fullName>
    </submittedName>
</protein>
<evidence type="ECO:0000313" key="11">
    <source>
        <dbReference type="Proteomes" id="UP000225706"/>
    </source>
</evidence>
<evidence type="ECO:0000256" key="4">
    <source>
        <dbReference type="ARBA" id="ARBA00022833"/>
    </source>
</evidence>
<evidence type="ECO:0000256" key="5">
    <source>
        <dbReference type="ARBA" id="ARBA00023125"/>
    </source>
</evidence>
<dbReference type="SMART" id="SM00980">
    <property type="entry name" value="THAP"/>
    <property type="match status" value="1"/>
</dbReference>
<dbReference type="GO" id="GO:0003677">
    <property type="term" value="F:DNA binding"/>
    <property type="evidence" value="ECO:0007669"/>
    <property type="project" value="UniProtKB-UniRule"/>
</dbReference>
<dbReference type="OrthoDB" id="261614at2759"/>
<feature type="domain" description="THAP-type" evidence="9">
    <location>
        <begin position="59"/>
        <end position="139"/>
    </location>
</feature>
<keyword evidence="4" id="KW-0862">Zinc</keyword>
<keyword evidence="3 6" id="KW-0863">Zinc-finger</keyword>
<evidence type="ECO:0000256" key="7">
    <source>
        <dbReference type="SAM" id="Coils"/>
    </source>
</evidence>
<dbReference type="PANTHER" id="PTHR23080">
    <property type="entry name" value="THAP DOMAIN PROTEIN"/>
    <property type="match status" value="1"/>
</dbReference>
<evidence type="ECO:0000256" key="8">
    <source>
        <dbReference type="SAM" id="MobiDB-lite"/>
    </source>
</evidence>
<keyword evidence="11" id="KW-1185">Reference proteome</keyword>
<feature type="region of interest" description="Disordered" evidence="8">
    <location>
        <begin position="598"/>
        <end position="624"/>
    </location>
</feature>
<dbReference type="InterPro" id="IPR006612">
    <property type="entry name" value="THAP_Znf"/>
</dbReference>
<keyword evidence="5 6" id="KW-0238">DNA-binding</keyword>
<dbReference type="Pfam" id="PF05485">
    <property type="entry name" value="THAP"/>
    <property type="match status" value="1"/>
</dbReference>
<dbReference type="PANTHER" id="PTHR23080:SF133">
    <property type="entry name" value="SI:CH211-262I1.5-RELATED"/>
    <property type="match status" value="1"/>
</dbReference>
<dbReference type="Proteomes" id="UP000225706">
    <property type="component" value="Unassembled WGS sequence"/>
</dbReference>
<comment type="cofactor">
    <cofactor evidence="1">
        <name>a divalent metal cation</name>
        <dbReference type="ChEBI" id="CHEBI:60240"/>
    </cofactor>
</comment>
<evidence type="ECO:0000259" key="9">
    <source>
        <dbReference type="PROSITE" id="PS50950"/>
    </source>
</evidence>
<sequence>MDDNIPLSSSNTFTDVFSELSSLKRSRTVQKEPNKPPSEHVDDVEDRTSPSDGFKGQNLKTRGGYTCCLPGCYNNNMKNKDLHFYRFSQGQSKEKQQLRKKWIVLVSRKNFKPGPHHRVCSAHFPGGAKTYNNNIPTIVPKNVHLTVSKPHPTQRERNRETFHSNTDFSQASCKIIGLESTELLHFSESSNVEYTVEVDEHEDCQEKIEELSLRIVELENKMVSLKEHYESEIKDLENQVFKKSFTIERFKDDAHLFKFYTGLEDYTLFRFRSHPIWPTRTVVNETMPQGFKDSCPQTRVKIDCTKLIIEMASSLRSQNNAYSNYKYHNTAKELVGIVPSGMITFVSDLYSGRTSDKKATKHCGILSLLEEGDSIMVDKGFDIEDVLPKKVPLNIPPFLLFLGSSFELHSLFQKSCLVQNLAHVEFASGFDAQILAMIRTLSIQIGIASTREEKNARRRRAKMLMTIQSMRSQRADEQRLCERLKAENPKMALAQTMEPFSESTRSLETKFGKSPQGSYASYQLATTEDNFKVYCNISSVPRVDPGHTHNIPINAYPRFPLNTATEEFVVPNEIAAVDKALLEKLSVDEEKINDIEAKTQGQSNCEERKQERKFRFTASNLKGN</sequence>
<dbReference type="AlphaFoldDB" id="A0A2B4RTE8"/>
<proteinExistence type="predicted"/>
<evidence type="ECO:0000313" key="10">
    <source>
        <dbReference type="EMBL" id="PFX19627.1"/>
    </source>
</evidence>
<evidence type="ECO:0000256" key="3">
    <source>
        <dbReference type="ARBA" id="ARBA00022771"/>
    </source>
</evidence>
<evidence type="ECO:0000256" key="6">
    <source>
        <dbReference type="PROSITE-ProRule" id="PRU00309"/>
    </source>
</evidence>
<evidence type="ECO:0000256" key="2">
    <source>
        <dbReference type="ARBA" id="ARBA00022723"/>
    </source>
</evidence>
<evidence type="ECO:0000256" key="1">
    <source>
        <dbReference type="ARBA" id="ARBA00001968"/>
    </source>
</evidence>
<dbReference type="SUPFAM" id="SSF57716">
    <property type="entry name" value="Glucocorticoid receptor-like (DNA-binding domain)"/>
    <property type="match status" value="1"/>
</dbReference>
<feature type="compositionally biased region" description="Basic and acidic residues" evidence="8">
    <location>
        <begin position="605"/>
        <end position="614"/>
    </location>
</feature>
<comment type="caution">
    <text evidence="10">The sequence shown here is derived from an EMBL/GenBank/DDBJ whole genome shotgun (WGS) entry which is preliminary data.</text>
</comment>
<dbReference type="Pfam" id="PF13359">
    <property type="entry name" value="DDE_Tnp_4"/>
    <property type="match status" value="1"/>
</dbReference>
<accession>A0A2B4RTE8</accession>
<dbReference type="PROSITE" id="PS50950">
    <property type="entry name" value="ZF_THAP"/>
    <property type="match status" value="1"/>
</dbReference>
<name>A0A2B4RTE8_STYPI</name>
<dbReference type="InterPro" id="IPR027806">
    <property type="entry name" value="HARBI1_dom"/>
</dbReference>
<keyword evidence="2" id="KW-0479">Metal-binding</keyword>
<organism evidence="10 11">
    <name type="scientific">Stylophora pistillata</name>
    <name type="common">Smooth cauliflower coral</name>
    <dbReference type="NCBI Taxonomy" id="50429"/>
    <lineage>
        <taxon>Eukaryota</taxon>
        <taxon>Metazoa</taxon>
        <taxon>Cnidaria</taxon>
        <taxon>Anthozoa</taxon>
        <taxon>Hexacorallia</taxon>
        <taxon>Scleractinia</taxon>
        <taxon>Astrocoeniina</taxon>
        <taxon>Pocilloporidae</taxon>
        <taxon>Stylophora</taxon>
    </lineage>
</organism>
<feature type="region of interest" description="Disordered" evidence="8">
    <location>
        <begin position="21"/>
        <end position="57"/>
    </location>
</feature>
<dbReference type="EMBL" id="LSMT01000351">
    <property type="protein sequence ID" value="PFX19627.1"/>
    <property type="molecule type" value="Genomic_DNA"/>
</dbReference>
<feature type="coiled-coil region" evidence="7">
    <location>
        <begin position="201"/>
        <end position="239"/>
    </location>
</feature>
<feature type="compositionally biased region" description="Basic and acidic residues" evidence="8">
    <location>
        <begin position="29"/>
        <end position="49"/>
    </location>
</feature>